<evidence type="ECO:0000313" key="1">
    <source>
        <dbReference type="EMBL" id="BCI54972.1"/>
    </source>
</evidence>
<sequence length="60" mass="6755">MSGPEVLRDRLAELLYTHRLSAYSLNCQGCAWSYTGDNDHNEHVAEVIEAEIITTYGPPF</sequence>
<gene>
    <name evidence="1" type="ORF">NIIDNTM18_42500</name>
</gene>
<dbReference type="Proteomes" id="UP000515734">
    <property type="component" value="Chromosome"/>
</dbReference>
<proteinExistence type="predicted"/>
<accession>A0A6S6PA25</accession>
<protein>
    <submittedName>
        <fullName evidence="1">Uncharacterized protein</fullName>
    </submittedName>
</protein>
<name>A0A6S6PA25_9MYCO</name>
<dbReference type="AlphaFoldDB" id="A0A6S6PA25"/>
<organism evidence="1 2">
    <name type="scientific">Mycolicibacterium litorale</name>
    <dbReference type="NCBI Taxonomy" id="758802"/>
    <lineage>
        <taxon>Bacteria</taxon>
        <taxon>Bacillati</taxon>
        <taxon>Actinomycetota</taxon>
        <taxon>Actinomycetes</taxon>
        <taxon>Mycobacteriales</taxon>
        <taxon>Mycobacteriaceae</taxon>
        <taxon>Mycolicibacterium</taxon>
    </lineage>
</organism>
<reference evidence="1 2" key="1">
    <citation type="submission" date="2020-07" db="EMBL/GenBank/DDBJ databases">
        <title>Complete genome sequence of Mycolicibacterium litorale like strain isolated from cardiac implantable electronic device infection.</title>
        <authorList>
            <person name="Fukano H."/>
            <person name="Miyama H."/>
            <person name="Hoshino Y."/>
        </authorList>
    </citation>
    <scope>NUCLEOTIDE SEQUENCE [LARGE SCALE GENOMIC DNA]</scope>
    <source>
        <strain evidence="1 2">NIIDNTM18</strain>
    </source>
</reference>
<evidence type="ECO:0000313" key="2">
    <source>
        <dbReference type="Proteomes" id="UP000515734"/>
    </source>
</evidence>
<dbReference type="EMBL" id="AP023287">
    <property type="protein sequence ID" value="BCI54972.1"/>
    <property type="molecule type" value="Genomic_DNA"/>
</dbReference>
<dbReference type="RefSeq" id="WP_185292751.1">
    <property type="nucleotide sequence ID" value="NZ_AP023287.1"/>
</dbReference>